<dbReference type="PANTHER" id="PTHR11852">
    <property type="entry name" value="PLATELET-ACTIVATING FACTOR ACETYLHYDROLASE"/>
    <property type="match status" value="1"/>
</dbReference>
<dbReference type="WBParaSite" id="ACRNAN_scaffold1475.g17750.t1">
    <property type="protein sequence ID" value="ACRNAN_scaffold1475.g17750.t1"/>
    <property type="gene ID" value="ACRNAN_scaffold1475.g17750"/>
</dbReference>
<proteinExistence type="predicted"/>
<reference evidence="2" key="1">
    <citation type="submission" date="2022-11" db="UniProtKB">
        <authorList>
            <consortium name="WormBaseParasite"/>
        </authorList>
    </citation>
    <scope>IDENTIFICATION</scope>
</reference>
<name>A0A914CVC1_9BILA</name>
<protein>
    <submittedName>
        <fullName evidence="2">Uncharacterized protein</fullName>
    </submittedName>
</protein>
<dbReference type="InterPro" id="IPR036514">
    <property type="entry name" value="SGNH_hydro_sf"/>
</dbReference>
<dbReference type="Gene3D" id="3.40.50.1110">
    <property type="entry name" value="SGNH hydrolase"/>
    <property type="match status" value="1"/>
</dbReference>
<dbReference type="Proteomes" id="UP000887540">
    <property type="component" value="Unplaced"/>
</dbReference>
<keyword evidence="1" id="KW-1185">Reference proteome</keyword>
<organism evidence="1 2">
    <name type="scientific">Acrobeloides nanus</name>
    <dbReference type="NCBI Taxonomy" id="290746"/>
    <lineage>
        <taxon>Eukaryota</taxon>
        <taxon>Metazoa</taxon>
        <taxon>Ecdysozoa</taxon>
        <taxon>Nematoda</taxon>
        <taxon>Chromadorea</taxon>
        <taxon>Rhabditida</taxon>
        <taxon>Tylenchina</taxon>
        <taxon>Cephalobomorpha</taxon>
        <taxon>Cephaloboidea</taxon>
        <taxon>Cephalobidae</taxon>
        <taxon>Acrobeloides</taxon>
    </lineage>
</organism>
<dbReference type="PANTHER" id="PTHR11852:SF0">
    <property type="entry name" value="PLATELET-ACTIVATING FACTOR ACETYLHYDROLASE IB SUBUNIT BETA HOMOLOG"/>
    <property type="match status" value="1"/>
</dbReference>
<dbReference type="SUPFAM" id="SSF52266">
    <property type="entry name" value="SGNH hydrolase"/>
    <property type="match status" value="1"/>
</dbReference>
<evidence type="ECO:0000313" key="1">
    <source>
        <dbReference type="Proteomes" id="UP000887540"/>
    </source>
</evidence>
<sequence>MVLKGQQPQKLPDDRWNNLHEWFKNNAKAKEAEVLFLGGDHIALLEQSNYFIENLAPLHCLCFGSIGDTAANLLWRIENGETDIITPKVIVVSIGESDFNMSPNEMLDSLLTIATALREKQPSAVIYFLDKASVIDIDSTVIDTNGEIDVVDFFDFIHLSQEGYKKVFEVVLVAINAVLSPAES</sequence>
<dbReference type="AlphaFoldDB" id="A0A914CVC1"/>
<accession>A0A914CVC1</accession>
<evidence type="ECO:0000313" key="2">
    <source>
        <dbReference type="WBParaSite" id="ACRNAN_scaffold1475.g17750.t1"/>
    </source>
</evidence>